<name>A0A937A4N6_9FLAO</name>
<dbReference type="Proteomes" id="UP000651057">
    <property type="component" value="Unassembled WGS sequence"/>
</dbReference>
<sequence>MRKTVFYLALISVFSCSKPHPESFTKHINGYWEIERVLLSNGIEKEYTFNQSIDFFEIKDSIGIRKKVQPRLDGSFITSNDSEVFTLKIENDSLRMHYKTSLSGWTETVILAKENQIIIKNEAGNMYFYKPYQKITLE</sequence>
<keyword evidence="3" id="KW-1185">Reference proteome</keyword>
<organism evidence="2 3">
    <name type="scientific">Aquimarina mytili</name>
    <dbReference type="NCBI Taxonomy" id="874423"/>
    <lineage>
        <taxon>Bacteria</taxon>
        <taxon>Pseudomonadati</taxon>
        <taxon>Bacteroidota</taxon>
        <taxon>Flavobacteriia</taxon>
        <taxon>Flavobacteriales</taxon>
        <taxon>Flavobacteriaceae</taxon>
        <taxon>Aquimarina</taxon>
    </lineage>
</organism>
<comment type="caution">
    <text evidence="2">The sequence shown here is derived from an EMBL/GenBank/DDBJ whole genome shotgun (WGS) entry which is preliminary data.</text>
</comment>
<evidence type="ECO:0000313" key="2">
    <source>
        <dbReference type="EMBL" id="MBL0684274.1"/>
    </source>
</evidence>
<dbReference type="PROSITE" id="PS51257">
    <property type="entry name" value="PROKAR_LIPOPROTEIN"/>
    <property type="match status" value="1"/>
</dbReference>
<evidence type="ECO:0000313" key="3">
    <source>
        <dbReference type="Proteomes" id="UP000651057"/>
    </source>
</evidence>
<evidence type="ECO:0000259" key="1">
    <source>
        <dbReference type="Pfam" id="PF13648"/>
    </source>
</evidence>
<accession>A0A937A4N6</accession>
<proteinExistence type="predicted"/>
<dbReference type="Pfam" id="PF13648">
    <property type="entry name" value="Lipocalin_4"/>
    <property type="match status" value="1"/>
</dbReference>
<dbReference type="RefSeq" id="WP_201920146.1">
    <property type="nucleotide sequence ID" value="NZ_BAABAX010000003.1"/>
</dbReference>
<protein>
    <recommendedName>
        <fullName evidence="1">Lipocalin-like domain-containing protein</fullName>
    </recommendedName>
</protein>
<dbReference type="InterPro" id="IPR024311">
    <property type="entry name" value="Lipocalin-like"/>
</dbReference>
<dbReference type="AlphaFoldDB" id="A0A937A4N6"/>
<gene>
    <name evidence="2" type="ORF">JJQ60_12165</name>
</gene>
<reference evidence="2" key="1">
    <citation type="submission" date="2021-01" db="EMBL/GenBank/DDBJ databases">
        <authorList>
            <person name="Zhong Y.L."/>
        </authorList>
    </citation>
    <scope>NUCLEOTIDE SEQUENCE</scope>
    <source>
        <strain evidence="2">KCTC 23302</strain>
    </source>
</reference>
<feature type="domain" description="Lipocalin-like" evidence="1">
    <location>
        <begin position="28"/>
        <end position="117"/>
    </location>
</feature>
<dbReference type="EMBL" id="JAERQJ010000004">
    <property type="protein sequence ID" value="MBL0684274.1"/>
    <property type="molecule type" value="Genomic_DNA"/>
</dbReference>